<gene>
    <name evidence="1" type="ORF">XO28_0035</name>
</gene>
<sequence>MTMTREAIEKVLEIGTIETHKIGEQTYSTQRLHLVQEPTPAEITVRSLSGLVSYVKSEFDTTEAVMIHIVNPTTVRCFTAVNGDKARSTYIEAQASIPRFNFGSFYDREEFNIALQSGFVQNNHRDIVLQVVGTVVENDVKEIGDDGVSQAVTVKTGVASRGNAKVPNPVQLSPYRTFVEVEQPESKFVFRMREGARCGLFEADGGAWKLEAMNNIKEYLNEALAQEIESKKVFVLA</sequence>
<protein>
    <recommendedName>
        <fullName evidence="3">Phage protein</fullName>
    </recommendedName>
</protein>
<proteinExistence type="predicted"/>
<name>A0A0S2MV99_9CAUD</name>
<dbReference type="Proteomes" id="UP000203057">
    <property type="component" value="Segment"/>
</dbReference>
<keyword evidence="2" id="KW-1185">Reference proteome</keyword>
<accession>A0A0S2MV99</accession>
<dbReference type="EMBL" id="KT970645">
    <property type="protein sequence ID" value="ALO79859.1"/>
    <property type="molecule type" value="Genomic_DNA"/>
</dbReference>
<reference evidence="1 2" key="1">
    <citation type="submission" date="2015-10" db="EMBL/GenBank/DDBJ databases">
        <title>Whole Genome sequencing of Bacillus ACT Group Temperature Bacteriophages.</title>
        <authorList>
            <person name="Fouts D.E."/>
            <person name="Rasko D.A."/>
            <person name="Cer R.R."/>
            <person name="Jiang L."/>
            <person name="Fedorova N.B."/>
            <person name="Shvartsbeyn A."/>
            <person name="Read T.D."/>
            <person name="Gill S.R."/>
            <person name="Klumpp J."/>
            <person name="Calendar R."/>
        </authorList>
    </citation>
    <scope>NUCLEOTIDE SEQUENCE [LARGE SCALE GENOMIC DNA]</scope>
</reference>
<evidence type="ECO:0008006" key="3">
    <source>
        <dbReference type="Google" id="ProtNLM"/>
    </source>
</evidence>
<dbReference type="GeneID" id="26648653"/>
<dbReference type="KEGG" id="vg:26648653"/>
<dbReference type="RefSeq" id="YP_009218168.1">
    <property type="nucleotide sequence ID" value="NC_029008.1"/>
</dbReference>
<organism evidence="1 2">
    <name type="scientific">Bacillus phage phi4J1</name>
    <dbReference type="NCBI Taxonomy" id="1643326"/>
    <lineage>
        <taxon>Viruses</taxon>
        <taxon>Duplodnaviria</taxon>
        <taxon>Heunggongvirae</taxon>
        <taxon>Uroviricota</taxon>
        <taxon>Caudoviricetes</taxon>
        <taxon>Rockvillevirus</taxon>
        <taxon>Rockvillevirus phi4J1</taxon>
    </lineage>
</organism>
<evidence type="ECO:0000313" key="2">
    <source>
        <dbReference type="Proteomes" id="UP000203057"/>
    </source>
</evidence>
<dbReference type="OrthoDB" id="16299at10239"/>
<evidence type="ECO:0000313" key="1">
    <source>
        <dbReference type="EMBL" id="ALO79859.1"/>
    </source>
</evidence>